<dbReference type="Proteomes" id="UP000621500">
    <property type="component" value="Unassembled WGS sequence"/>
</dbReference>
<feature type="region of interest" description="Disordered" evidence="1">
    <location>
        <begin position="235"/>
        <end position="263"/>
    </location>
</feature>
<comment type="caution">
    <text evidence="2">The sequence shown here is derived from an EMBL/GenBank/DDBJ whole genome shotgun (WGS) entry which is preliminary data.</text>
</comment>
<dbReference type="RefSeq" id="WP_203856845.1">
    <property type="nucleotide sequence ID" value="NZ_BAAAZQ010000019.1"/>
</dbReference>
<reference evidence="2 3" key="1">
    <citation type="submission" date="2021-01" db="EMBL/GenBank/DDBJ databases">
        <title>Whole genome shotgun sequence of Plantactinospora mayteni NBRC 109088.</title>
        <authorList>
            <person name="Komaki H."/>
            <person name="Tamura T."/>
        </authorList>
    </citation>
    <scope>NUCLEOTIDE SEQUENCE [LARGE SCALE GENOMIC DNA]</scope>
    <source>
        <strain evidence="2 3">NBRC 109088</strain>
    </source>
</reference>
<gene>
    <name evidence="2" type="ORF">Pma05_18100</name>
</gene>
<evidence type="ECO:0000313" key="2">
    <source>
        <dbReference type="EMBL" id="GIG95237.1"/>
    </source>
</evidence>
<protein>
    <recommendedName>
        <fullName evidence="4">Transposase</fullName>
    </recommendedName>
</protein>
<accession>A0ABQ4EM24</accession>
<proteinExistence type="predicted"/>
<dbReference type="EMBL" id="BONX01000009">
    <property type="protein sequence ID" value="GIG95237.1"/>
    <property type="molecule type" value="Genomic_DNA"/>
</dbReference>
<evidence type="ECO:0008006" key="4">
    <source>
        <dbReference type="Google" id="ProtNLM"/>
    </source>
</evidence>
<name>A0ABQ4EM24_9ACTN</name>
<keyword evidence="3" id="KW-1185">Reference proteome</keyword>
<evidence type="ECO:0000256" key="1">
    <source>
        <dbReference type="SAM" id="MobiDB-lite"/>
    </source>
</evidence>
<sequence length="473" mass="51199">MIGRRAASSALAALLDRSVAQIGAASDARRFDRSAIYRVADVWDNNTFALFRAAVTRPSWCRERRSRAALAWMADLGPTRRQWMTEQAEAAGCTLAGLLPPPMEEPAHHRDHRGVVMPADTPLTAGVAVDLEQDYHLAGGELRALRVERAGHRHDGLLTIAVPRRYPVPGEPDEPALLRLTLTDVSTADVDSADTSGVRLHAGPDGGSVRVGTHGVVRATGIDVGYEDPSWHLSAVGRAADARTPRRQDRPRRPRPVESPPLTEAGAVAAHVVHRAMLMIRMVGHQHLVDTVPLRALCLAFADAGAKVFRAGATVPRRREQAFRTLVEEWVQHDALPAGWPGRLLELPRRGIRDGQTAEWLRALVSDADVRPRTDQPPAGLRSTAELALVSYTARHDRYGVQRDASAVVQLALPPDNPDDTWRLRGLRIDAVRRFRLTGAALDGTHTVQVGDGGDSVETVDGALAVTGGPAAV</sequence>
<organism evidence="2 3">
    <name type="scientific">Plantactinospora mayteni</name>
    <dbReference type="NCBI Taxonomy" id="566021"/>
    <lineage>
        <taxon>Bacteria</taxon>
        <taxon>Bacillati</taxon>
        <taxon>Actinomycetota</taxon>
        <taxon>Actinomycetes</taxon>
        <taxon>Micromonosporales</taxon>
        <taxon>Micromonosporaceae</taxon>
        <taxon>Plantactinospora</taxon>
    </lineage>
</organism>
<evidence type="ECO:0000313" key="3">
    <source>
        <dbReference type="Proteomes" id="UP000621500"/>
    </source>
</evidence>